<dbReference type="InterPro" id="IPR004090">
    <property type="entry name" value="Chemotax_Me-accpt_rcpt"/>
</dbReference>
<evidence type="ECO:0000256" key="4">
    <source>
        <dbReference type="SAM" id="Phobius"/>
    </source>
</evidence>
<feature type="transmembrane region" description="Helical" evidence="4">
    <location>
        <begin position="27"/>
        <end position="48"/>
    </location>
</feature>
<proteinExistence type="inferred from homology"/>
<dbReference type="InterPro" id="IPR004089">
    <property type="entry name" value="MCPsignal_dom"/>
</dbReference>
<dbReference type="Pfam" id="PF00015">
    <property type="entry name" value="MCPsignal"/>
    <property type="match status" value="1"/>
</dbReference>
<evidence type="ECO:0000259" key="5">
    <source>
        <dbReference type="PROSITE" id="PS50111"/>
    </source>
</evidence>
<evidence type="ECO:0000259" key="6">
    <source>
        <dbReference type="PROSITE" id="PS50885"/>
    </source>
</evidence>
<keyword evidence="4" id="KW-1133">Transmembrane helix</keyword>
<evidence type="ECO:0000256" key="3">
    <source>
        <dbReference type="PROSITE-ProRule" id="PRU00284"/>
    </source>
</evidence>
<protein>
    <submittedName>
        <fullName evidence="7">Methyl-accepting chemotaxis protein</fullName>
    </submittedName>
</protein>
<dbReference type="PRINTS" id="PR00260">
    <property type="entry name" value="CHEMTRNSDUCR"/>
</dbReference>
<gene>
    <name evidence="7" type="ORF">C8E03_105243</name>
</gene>
<feature type="transmembrane region" description="Helical" evidence="4">
    <location>
        <begin position="294"/>
        <end position="313"/>
    </location>
</feature>
<dbReference type="GO" id="GO:0004888">
    <property type="term" value="F:transmembrane signaling receptor activity"/>
    <property type="evidence" value="ECO:0007669"/>
    <property type="project" value="InterPro"/>
</dbReference>
<keyword evidence="1 3" id="KW-0807">Transducer</keyword>
<dbReference type="RefSeq" id="WP_242993508.1">
    <property type="nucleotide sequence ID" value="NZ_QICS01000005.1"/>
</dbReference>
<keyword evidence="4" id="KW-0472">Membrane</keyword>
<dbReference type="PROSITE" id="PS50111">
    <property type="entry name" value="CHEMOTAXIS_TRANSDUC_2"/>
    <property type="match status" value="1"/>
</dbReference>
<dbReference type="SUPFAM" id="SSF58104">
    <property type="entry name" value="Methyl-accepting chemotaxis protein (MCP) signaling domain"/>
    <property type="match status" value="1"/>
</dbReference>
<dbReference type="AlphaFoldDB" id="A0A318EM49"/>
<evidence type="ECO:0000256" key="1">
    <source>
        <dbReference type="ARBA" id="ARBA00023224"/>
    </source>
</evidence>
<dbReference type="SMART" id="SM00304">
    <property type="entry name" value="HAMP"/>
    <property type="match status" value="2"/>
</dbReference>
<dbReference type="InterPro" id="IPR003660">
    <property type="entry name" value="HAMP_dom"/>
</dbReference>
<dbReference type="SMART" id="SM00283">
    <property type="entry name" value="MA"/>
    <property type="match status" value="1"/>
</dbReference>
<evidence type="ECO:0000313" key="8">
    <source>
        <dbReference type="Proteomes" id="UP000247523"/>
    </source>
</evidence>
<dbReference type="PANTHER" id="PTHR32089">
    <property type="entry name" value="METHYL-ACCEPTING CHEMOTAXIS PROTEIN MCPB"/>
    <property type="match status" value="1"/>
</dbReference>
<dbReference type="Gene3D" id="3.30.450.20">
    <property type="entry name" value="PAS domain"/>
    <property type="match status" value="2"/>
</dbReference>
<dbReference type="GO" id="GO:0006935">
    <property type="term" value="P:chemotaxis"/>
    <property type="evidence" value="ECO:0007669"/>
    <property type="project" value="InterPro"/>
</dbReference>
<dbReference type="PROSITE" id="PS50885">
    <property type="entry name" value="HAMP"/>
    <property type="match status" value="1"/>
</dbReference>
<dbReference type="GO" id="GO:0007165">
    <property type="term" value="P:signal transduction"/>
    <property type="evidence" value="ECO:0007669"/>
    <property type="project" value="UniProtKB-KW"/>
</dbReference>
<dbReference type="PANTHER" id="PTHR32089:SF112">
    <property type="entry name" value="LYSOZYME-LIKE PROTEIN-RELATED"/>
    <property type="match status" value="1"/>
</dbReference>
<evidence type="ECO:0000313" key="7">
    <source>
        <dbReference type="EMBL" id="PXV90333.1"/>
    </source>
</evidence>
<feature type="domain" description="Methyl-accepting transducer" evidence="5">
    <location>
        <begin position="375"/>
        <end position="639"/>
    </location>
</feature>
<feature type="domain" description="HAMP" evidence="6">
    <location>
        <begin position="318"/>
        <end position="370"/>
    </location>
</feature>
<accession>A0A318EM49</accession>
<dbReference type="Proteomes" id="UP000247523">
    <property type="component" value="Unassembled WGS sequence"/>
</dbReference>
<dbReference type="Gene3D" id="6.10.340.10">
    <property type="match status" value="1"/>
</dbReference>
<dbReference type="EMBL" id="QICS01000005">
    <property type="protein sequence ID" value="PXV90333.1"/>
    <property type="molecule type" value="Genomic_DNA"/>
</dbReference>
<organism evidence="7 8">
    <name type="scientific">Lachnotalea glycerini</name>
    <dbReference type="NCBI Taxonomy" id="1763509"/>
    <lineage>
        <taxon>Bacteria</taxon>
        <taxon>Bacillati</taxon>
        <taxon>Bacillota</taxon>
        <taxon>Clostridia</taxon>
        <taxon>Lachnospirales</taxon>
        <taxon>Lachnospiraceae</taxon>
        <taxon>Lachnotalea</taxon>
    </lineage>
</organism>
<keyword evidence="4" id="KW-0812">Transmembrane</keyword>
<dbReference type="Pfam" id="PF00672">
    <property type="entry name" value="HAMP"/>
    <property type="match status" value="1"/>
</dbReference>
<name>A0A318EM49_9FIRM</name>
<sequence length="675" mass="73268">MRHKGKSIGGVVTSPVKEKLISIKIKLLGIIIPVVSILVLILIIVSYIESKKIISSDANEILDLSANNQVNQIEAWLNENLASFQAVKTAIESAQPAEDTLQDLLNSFSDYNSNYSDGLYIADASGNLLASSKSSTHSGEDIKNSVWFQEGLTRINMAFGSAYQNADGKNVISATGMLLEDSDKIQVISADVSLDRISIIVNSLVEMENAQAILIDRTDNIVLAARDDSILSSSLGSNSSNELYQNIAEKITNSELDSVRMNHYMVNFKKIEGTNWILVSYVPISSILSELLDLRSFMIIVGIFSVILLIVLIERVTHIVLKPIKMLTGTIVNMGKGDFSMNVTVKGNDEISLMSQSLKNFIEVMRGMIQDINLISSQLYKQSEGSSEIASHLFDSSSLQSSSMSNLNATVDDLARSVNEIASNATTLAQFVSETSDEGDKVNEKMRETVEVSEKGRNDMEEVRKTMVNIQNSISNLEKAINKVGNASTEITAIVNLIGNIAEETSLLSLNASIEAARAGEAGKGFAVVASEIGKLSNTSAQAVQNIERLIAQIIDLVNNTVEQSKESAEYINSSTQKISAATDTFDSIFDAINQTGQMILDMLEKIGHVDDVATNVAAISEEQAASSEEILATSEEMVNQANAIADNSKNVAQDSHQLEETAKQLGKQVRLFKL</sequence>
<comment type="caution">
    <text evidence="7">The sequence shown here is derived from an EMBL/GenBank/DDBJ whole genome shotgun (WGS) entry which is preliminary data.</text>
</comment>
<evidence type="ECO:0000256" key="2">
    <source>
        <dbReference type="ARBA" id="ARBA00029447"/>
    </source>
</evidence>
<dbReference type="CDD" id="cd18773">
    <property type="entry name" value="PDC1_HK_sensor"/>
    <property type="match status" value="1"/>
</dbReference>
<comment type="similarity">
    <text evidence="2">Belongs to the methyl-accepting chemotaxis (MCP) protein family.</text>
</comment>
<dbReference type="Gene3D" id="1.10.287.950">
    <property type="entry name" value="Methyl-accepting chemotaxis protein"/>
    <property type="match status" value="1"/>
</dbReference>
<reference evidence="7 8" key="1">
    <citation type="submission" date="2018-05" db="EMBL/GenBank/DDBJ databases">
        <title>Genomic Encyclopedia of Type Strains, Phase IV (KMG-IV): sequencing the most valuable type-strain genomes for metagenomic binning, comparative biology and taxonomic classification.</title>
        <authorList>
            <person name="Goeker M."/>
        </authorList>
    </citation>
    <scope>NUCLEOTIDE SEQUENCE [LARGE SCALE GENOMIC DNA]</scope>
    <source>
        <strain evidence="7 8">DSM 28816</strain>
    </source>
</reference>
<dbReference type="CDD" id="cd06225">
    <property type="entry name" value="HAMP"/>
    <property type="match status" value="1"/>
</dbReference>
<dbReference type="GO" id="GO:0016020">
    <property type="term" value="C:membrane"/>
    <property type="evidence" value="ECO:0007669"/>
    <property type="project" value="InterPro"/>
</dbReference>